<name>A0ABW1HKP4_9ACTN</name>
<reference evidence="2" key="1">
    <citation type="journal article" date="2019" name="Int. J. Syst. Evol. Microbiol.">
        <title>The Global Catalogue of Microorganisms (GCM) 10K type strain sequencing project: providing services to taxonomists for standard genome sequencing and annotation.</title>
        <authorList>
            <consortium name="The Broad Institute Genomics Platform"/>
            <consortium name="The Broad Institute Genome Sequencing Center for Infectious Disease"/>
            <person name="Wu L."/>
            <person name="Ma J."/>
        </authorList>
    </citation>
    <scope>NUCLEOTIDE SEQUENCE [LARGE SCALE GENOMIC DNA]</scope>
    <source>
        <strain evidence="2">CGMCC 4.7173</strain>
    </source>
</reference>
<dbReference type="EC" id="3.1.21.-" evidence="1"/>
<protein>
    <submittedName>
        <fullName evidence="1">Restriction endonuclease, SacI family</fullName>
        <ecNumber evidence="1">3.1.21.-</ecNumber>
    </submittedName>
</protein>
<gene>
    <name evidence="1" type="ORF">ACFPZ4_06675</name>
</gene>
<dbReference type="GO" id="GO:0004519">
    <property type="term" value="F:endonuclease activity"/>
    <property type="evidence" value="ECO:0007669"/>
    <property type="project" value="UniProtKB-KW"/>
</dbReference>
<dbReference type="Proteomes" id="UP001596207">
    <property type="component" value="Unassembled WGS sequence"/>
</dbReference>
<keyword evidence="2" id="KW-1185">Reference proteome</keyword>
<comment type="caution">
    <text evidence="1">The sequence shown here is derived from an EMBL/GenBank/DDBJ whole genome shotgun (WGS) entry which is preliminary data.</text>
</comment>
<dbReference type="InterPro" id="IPR019066">
    <property type="entry name" value="Restrct_endonuc_II_SacI"/>
</dbReference>
<evidence type="ECO:0000313" key="1">
    <source>
        <dbReference type="EMBL" id="MFC5941160.1"/>
    </source>
</evidence>
<accession>A0ABW1HKP4</accession>
<proteinExistence type="predicted"/>
<organism evidence="1 2">
    <name type="scientific">Micromonospora harpali</name>
    <dbReference type="NCBI Taxonomy" id="1490225"/>
    <lineage>
        <taxon>Bacteria</taxon>
        <taxon>Bacillati</taxon>
        <taxon>Actinomycetota</taxon>
        <taxon>Actinomycetes</taxon>
        <taxon>Micromonosporales</taxon>
        <taxon>Micromonosporaceae</taxon>
        <taxon>Micromonospora</taxon>
    </lineage>
</organism>
<dbReference type="EMBL" id="JBHSQQ010000022">
    <property type="protein sequence ID" value="MFC5941160.1"/>
    <property type="molecule type" value="Genomic_DNA"/>
</dbReference>
<keyword evidence="1" id="KW-0255">Endonuclease</keyword>
<dbReference type="RefSeq" id="WP_353899835.1">
    <property type="nucleotide sequence ID" value="NZ_CP158970.1"/>
</dbReference>
<evidence type="ECO:0000313" key="2">
    <source>
        <dbReference type="Proteomes" id="UP001596207"/>
    </source>
</evidence>
<sequence>MAVGIHIDYLKAQAVLERAVAVAESRVDLPRRWVRHVKEVGESPRITDAALLGCSLLAKACDGRVNPLVVRLDVDDRGYHARGLADNVLAPARRRYKLDLGSKSAKNPLNSSSWLRFPRLEQLKPRHTESYERLLSVLRELDGLSEEDALLALAAWVRSRMAVAAANRPVIIRKSSADLAAVVSAAGIFVREKPEGGARGQALVAAAFRLLWSDVRTGKINDPSRDWPGDVHVFRKGLEAPVVAAEVKQARVRDDEIRSFADSCFELGIRTVFYATLHPRQPDLEDIGLTVAANHGATFTRLTSAENVVLSALAWIGHDLEYSVPQFIQEMLAALRQVELSAETQKRWAVLTASDFEQIEEADEIL</sequence>
<dbReference type="GO" id="GO:0016787">
    <property type="term" value="F:hydrolase activity"/>
    <property type="evidence" value="ECO:0007669"/>
    <property type="project" value="UniProtKB-KW"/>
</dbReference>
<keyword evidence="1" id="KW-0378">Hydrolase</keyword>
<dbReference type="Pfam" id="PF09566">
    <property type="entry name" value="RE_SacI"/>
    <property type="match status" value="1"/>
</dbReference>
<keyword evidence="1" id="KW-0540">Nuclease</keyword>